<keyword evidence="3" id="KW-1185">Reference proteome</keyword>
<feature type="domain" description="Heterokaryon incompatibility" evidence="1">
    <location>
        <begin position="7"/>
        <end position="105"/>
    </location>
</feature>
<evidence type="ECO:0000259" key="1">
    <source>
        <dbReference type="Pfam" id="PF06985"/>
    </source>
</evidence>
<dbReference type="InterPro" id="IPR010730">
    <property type="entry name" value="HET"/>
</dbReference>
<organism evidence="2 3">
    <name type="scientific">Cladophialophora chaetospira</name>
    <dbReference type="NCBI Taxonomy" id="386627"/>
    <lineage>
        <taxon>Eukaryota</taxon>
        <taxon>Fungi</taxon>
        <taxon>Dikarya</taxon>
        <taxon>Ascomycota</taxon>
        <taxon>Pezizomycotina</taxon>
        <taxon>Eurotiomycetes</taxon>
        <taxon>Chaetothyriomycetidae</taxon>
        <taxon>Chaetothyriales</taxon>
        <taxon>Herpotrichiellaceae</taxon>
        <taxon>Cladophialophora</taxon>
    </lineage>
</organism>
<dbReference type="Pfam" id="PF06985">
    <property type="entry name" value="HET"/>
    <property type="match status" value="1"/>
</dbReference>
<accession>A0AA39CDG4</accession>
<comment type="caution">
    <text evidence="2">The sequence shown here is derived from an EMBL/GenBank/DDBJ whole genome shotgun (WGS) entry which is preliminary data.</text>
</comment>
<evidence type="ECO:0000313" key="2">
    <source>
        <dbReference type="EMBL" id="KAJ9604268.1"/>
    </source>
</evidence>
<protein>
    <recommendedName>
        <fullName evidence="1">Heterokaryon incompatibility domain-containing protein</fullName>
    </recommendedName>
</protein>
<dbReference type="Proteomes" id="UP001172673">
    <property type="component" value="Unassembled WGS sequence"/>
</dbReference>
<sequence length="468" mass="53456">MFPNEPFWIDAICIDQQSIRERNHQVQQMGQIYSGASEVIVWLGLEIKSRSLAIDFLLTNKVGRQKALASRKSDESKHDLAERICDHLVALCHDEYWDRTWIIQEFLLARRVIIMSGTLKMDFDVLSSFLALPSSESSNLLLKAENMGEEAYSSLWHSRARLLCDERRWTNGRMYEYSLEDLLCKFGQSKCSDIRDRVLGLLGLTSYGRHNRFRVDYSMDKAQLFRYFVSFCTRSPVTDGRALAKALALDWAKIEECKLAPAMRPPLVPISDLFKHRARHDLLPDERSVCRHCDKMCSHCDKTLTMIVRHGRAHSISEYPSLCPDSVQEISQEEKEAFPLLEGRGPTVIGNICCVDHDSNATGHLLFDGNGAFIGFVLDEESFERDNEVLVELFRLKESFLHGTELKAHRNATVLGLRQRSFLSLLAGDPGDANFVDLLPRLMEMPSPEELEGDLSRTLHGFDRGKHF</sequence>
<dbReference type="PANTHER" id="PTHR24148:SF73">
    <property type="entry name" value="HET DOMAIN PROTEIN (AFU_ORTHOLOGUE AFUA_8G01020)"/>
    <property type="match status" value="1"/>
</dbReference>
<evidence type="ECO:0000313" key="3">
    <source>
        <dbReference type="Proteomes" id="UP001172673"/>
    </source>
</evidence>
<dbReference type="EMBL" id="JAPDRK010000019">
    <property type="protein sequence ID" value="KAJ9604268.1"/>
    <property type="molecule type" value="Genomic_DNA"/>
</dbReference>
<gene>
    <name evidence="2" type="ORF">H2200_011102</name>
</gene>
<name>A0AA39CDG4_9EURO</name>
<dbReference type="PANTHER" id="PTHR24148">
    <property type="entry name" value="ANKYRIN REPEAT DOMAIN-CONTAINING PROTEIN 39 HOMOLOG-RELATED"/>
    <property type="match status" value="1"/>
</dbReference>
<proteinExistence type="predicted"/>
<dbReference type="InterPro" id="IPR052895">
    <property type="entry name" value="HetReg/Transcr_Mod"/>
</dbReference>
<reference evidence="2" key="1">
    <citation type="submission" date="2022-10" db="EMBL/GenBank/DDBJ databases">
        <title>Culturing micro-colonial fungi from biological soil crusts in the Mojave desert and describing Neophaeococcomyces mojavensis, and introducing the new genera and species Taxawa tesnikishii.</title>
        <authorList>
            <person name="Kurbessoian T."/>
            <person name="Stajich J.E."/>
        </authorList>
    </citation>
    <scope>NUCLEOTIDE SEQUENCE</scope>
    <source>
        <strain evidence="2">TK_41</strain>
    </source>
</reference>
<dbReference type="AlphaFoldDB" id="A0AA39CDG4"/>